<feature type="chain" id="PRO_5042188940" evidence="1">
    <location>
        <begin position="20"/>
        <end position="140"/>
    </location>
</feature>
<accession>A0AAF0T775</accession>
<name>A0AAF0T775_SOLVR</name>
<dbReference type="Gene3D" id="3.40.50.1820">
    <property type="entry name" value="alpha/beta hydrolase"/>
    <property type="match status" value="1"/>
</dbReference>
<sequence>MVPIWLCIFFSYLFYKSSCELITSLPGQPPNIFFKQHSGYIVTNSQHGRSLFYYFVHKMQHHFPLLYGSMEQQLLNSTIMGSSESTANSNQTVAWSDNDSDSDSDVELHWGNEHEDEIPQRSTLVLGFLLSILVAVLIVL</sequence>
<gene>
    <name evidence="2" type="ORF">MTR67_001116</name>
</gene>
<dbReference type="Proteomes" id="UP001234989">
    <property type="component" value="Chromosome 1"/>
</dbReference>
<dbReference type="AlphaFoldDB" id="A0AAF0T775"/>
<protein>
    <submittedName>
        <fullName evidence="2">Uncharacterized protein</fullName>
    </submittedName>
</protein>
<dbReference type="InterPro" id="IPR029058">
    <property type="entry name" value="AB_hydrolase_fold"/>
</dbReference>
<reference evidence="2" key="1">
    <citation type="submission" date="2023-08" db="EMBL/GenBank/DDBJ databases">
        <title>A de novo genome assembly of Solanum verrucosum Schlechtendal, a Mexican diploid species geographically isolated from the other diploid A-genome species in potato relatives.</title>
        <authorList>
            <person name="Hosaka K."/>
        </authorList>
    </citation>
    <scope>NUCLEOTIDE SEQUENCE</scope>
    <source>
        <tissue evidence="2">Young leaves</tissue>
    </source>
</reference>
<evidence type="ECO:0000313" key="2">
    <source>
        <dbReference type="EMBL" id="WMV07731.1"/>
    </source>
</evidence>
<feature type="signal peptide" evidence="1">
    <location>
        <begin position="1"/>
        <end position="19"/>
    </location>
</feature>
<keyword evidence="1" id="KW-0732">Signal</keyword>
<evidence type="ECO:0000313" key="3">
    <source>
        <dbReference type="Proteomes" id="UP001234989"/>
    </source>
</evidence>
<evidence type="ECO:0000256" key="1">
    <source>
        <dbReference type="SAM" id="SignalP"/>
    </source>
</evidence>
<dbReference type="EMBL" id="CP133612">
    <property type="protein sequence ID" value="WMV07731.1"/>
    <property type="molecule type" value="Genomic_DNA"/>
</dbReference>
<proteinExistence type="predicted"/>
<keyword evidence="3" id="KW-1185">Reference proteome</keyword>
<organism evidence="2 3">
    <name type="scientific">Solanum verrucosum</name>
    <dbReference type="NCBI Taxonomy" id="315347"/>
    <lineage>
        <taxon>Eukaryota</taxon>
        <taxon>Viridiplantae</taxon>
        <taxon>Streptophyta</taxon>
        <taxon>Embryophyta</taxon>
        <taxon>Tracheophyta</taxon>
        <taxon>Spermatophyta</taxon>
        <taxon>Magnoliopsida</taxon>
        <taxon>eudicotyledons</taxon>
        <taxon>Gunneridae</taxon>
        <taxon>Pentapetalae</taxon>
        <taxon>asterids</taxon>
        <taxon>lamiids</taxon>
        <taxon>Solanales</taxon>
        <taxon>Solanaceae</taxon>
        <taxon>Solanoideae</taxon>
        <taxon>Solaneae</taxon>
        <taxon>Solanum</taxon>
    </lineage>
</organism>